<proteinExistence type="predicted"/>
<dbReference type="EnsemblMetazoa" id="tetur08g02290.1">
    <property type="protein sequence ID" value="tetur08g02290.1"/>
    <property type="gene ID" value="tetur08g02290"/>
</dbReference>
<evidence type="ECO:0000313" key="3">
    <source>
        <dbReference type="Proteomes" id="UP000015104"/>
    </source>
</evidence>
<name>T1KAZ4_TETUR</name>
<evidence type="ECO:0000313" key="2">
    <source>
        <dbReference type="EnsemblMetazoa" id="tetur08g02290.1"/>
    </source>
</evidence>
<dbReference type="Pfam" id="PF12937">
    <property type="entry name" value="F-box-like"/>
    <property type="match status" value="1"/>
</dbReference>
<dbReference type="Gene3D" id="3.80.10.10">
    <property type="entry name" value="Ribonuclease Inhibitor"/>
    <property type="match status" value="1"/>
</dbReference>
<dbReference type="PROSITE" id="PS50181">
    <property type="entry name" value="FBOX"/>
    <property type="match status" value="1"/>
</dbReference>
<dbReference type="Gene3D" id="1.20.1280.50">
    <property type="match status" value="1"/>
</dbReference>
<dbReference type="InterPro" id="IPR032675">
    <property type="entry name" value="LRR_dom_sf"/>
</dbReference>
<protein>
    <recommendedName>
        <fullName evidence="1">F-box domain-containing protein</fullName>
    </recommendedName>
</protein>
<dbReference type="AlphaFoldDB" id="T1KAZ4"/>
<dbReference type="Proteomes" id="UP000015104">
    <property type="component" value="Unassembled WGS sequence"/>
</dbReference>
<reference evidence="3" key="1">
    <citation type="submission" date="2011-08" db="EMBL/GenBank/DDBJ databases">
        <authorList>
            <person name="Rombauts S."/>
        </authorList>
    </citation>
    <scope>NUCLEOTIDE SEQUENCE</scope>
    <source>
        <strain evidence="3">London</strain>
    </source>
</reference>
<dbReference type="PANTHER" id="PTHR38926">
    <property type="entry name" value="F-BOX DOMAIN CONTAINING PROTEIN, EXPRESSED"/>
    <property type="match status" value="1"/>
</dbReference>
<organism evidence="2 3">
    <name type="scientific">Tetranychus urticae</name>
    <name type="common">Two-spotted spider mite</name>
    <dbReference type="NCBI Taxonomy" id="32264"/>
    <lineage>
        <taxon>Eukaryota</taxon>
        <taxon>Metazoa</taxon>
        <taxon>Ecdysozoa</taxon>
        <taxon>Arthropoda</taxon>
        <taxon>Chelicerata</taxon>
        <taxon>Arachnida</taxon>
        <taxon>Acari</taxon>
        <taxon>Acariformes</taxon>
        <taxon>Trombidiformes</taxon>
        <taxon>Prostigmata</taxon>
        <taxon>Eleutherengona</taxon>
        <taxon>Raphignathae</taxon>
        <taxon>Tetranychoidea</taxon>
        <taxon>Tetranychidae</taxon>
        <taxon>Tetranychus</taxon>
    </lineage>
</organism>
<dbReference type="PANTHER" id="PTHR38926:SF72">
    <property type="entry name" value="IM:7136021-RELATED"/>
    <property type="match status" value="1"/>
</dbReference>
<accession>T1KAZ4</accession>
<feature type="domain" description="F-box" evidence="1">
    <location>
        <begin position="1"/>
        <end position="50"/>
    </location>
</feature>
<dbReference type="SUPFAM" id="SSF81383">
    <property type="entry name" value="F-box domain"/>
    <property type="match status" value="1"/>
</dbReference>
<dbReference type="InterPro" id="IPR036047">
    <property type="entry name" value="F-box-like_dom_sf"/>
</dbReference>
<dbReference type="HOGENOM" id="CLU_029073_1_0_1"/>
<evidence type="ECO:0000259" key="1">
    <source>
        <dbReference type="PROSITE" id="PS50181"/>
    </source>
</evidence>
<sequence>MNINQLPDDCLLYIFHHFNSFEILLDCSAVCERWRHLVFERLKNVKYLSNSRDGYPASTVYFDTDDSVERTNIPKWFPKLKIYALREGFDVDVISNLAVKGLQLDLFFTDVDDITLEFPSLEMVAIQKFHSFFANDVQGPMLKQLFIHCSFSKFTRYAKYFPNLERLHIENFVEDTFYSGPVLEKIEILESCSHTQLEPCEYYGFSLADRCPALKSAYHYIQTGHEFFVNSGIKNLLLEDLVLQFDDVYEAPDWSILRLILSKYPNVKHLAIRGGSDTGISDENIPELLKLLPRIILIDIRNSKKVTEKSTEYIDRYGKHHNRSISLYYQKRPKITKKWPHLLTKHVFIGEGLDFMKYCFLMDAIQCHKRLPYLLDPFE</sequence>
<dbReference type="EMBL" id="CAEY01001943">
    <property type="status" value="NOT_ANNOTATED_CDS"/>
    <property type="molecule type" value="Genomic_DNA"/>
</dbReference>
<reference evidence="2" key="2">
    <citation type="submission" date="2015-06" db="UniProtKB">
        <authorList>
            <consortium name="EnsemblMetazoa"/>
        </authorList>
    </citation>
    <scope>IDENTIFICATION</scope>
</reference>
<keyword evidence="3" id="KW-1185">Reference proteome</keyword>
<dbReference type="InterPro" id="IPR001810">
    <property type="entry name" value="F-box_dom"/>
</dbReference>
<dbReference type="SUPFAM" id="SSF52047">
    <property type="entry name" value="RNI-like"/>
    <property type="match status" value="1"/>
</dbReference>